<reference evidence="1 2" key="1">
    <citation type="submission" date="2024-05" db="EMBL/GenBank/DDBJ databases">
        <authorList>
            <person name="Duchaud E."/>
        </authorList>
    </citation>
    <scope>NUCLEOTIDE SEQUENCE [LARGE SCALE GENOMIC DNA]</scope>
    <source>
        <strain evidence="1">Ena-SAMPLE-TAB-13-05-2024-13:56:06:370-140305</strain>
    </source>
</reference>
<sequence>MFKYKKEVFSNLRILLIKLILAYIKNEKEYFNKYNVKVSYFINEF</sequence>
<accession>A0ABM9PNF4</accession>
<evidence type="ECO:0000313" key="1">
    <source>
        <dbReference type="EMBL" id="CAL2107254.1"/>
    </source>
</evidence>
<protein>
    <submittedName>
        <fullName evidence="1">Uncharacterized protein</fullName>
    </submittedName>
</protein>
<comment type="caution">
    <text evidence="1">The sequence shown here is derived from an EMBL/GenBank/DDBJ whole genome shotgun (WGS) entry which is preliminary data.</text>
</comment>
<keyword evidence="2" id="KW-1185">Reference proteome</keyword>
<proteinExistence type="predicted"/>
<gene>
    <name evidence="1" type="ORF">T190115A13A_30100</name>
</gene>
<name>A0ABM9PNF4_9FLAO</name>
<evidence type="ECO:0000313" key="2">
    <source>
        <dbReference type="Proteomes" id="UP001497602"/>
    </source>
</evidence>
<dbReference type="Proteomes" id="UP001497602">
    <property type="component" value="Unassembled WGS sequence"/>
</dbReference>
<dbReference type="EMBL" id="CAXJRC010000033">
    <property type="protein sequence ID" value="CAL2107254.1"/>
    <property type="molecule type" value="Genomic_DNA"/>
</dbReference>
<organism evidence="1 2">
    <name type="scientific">Tenacibaculum vairaonense</name>
    <dbReference type="NCBI Taxonomy" id="3137860"/>
    <lineage>
        <taxon>Bacteria</taxon>
        <taxon>Pseudomonadati</taxon>
        <taxon>Bacteroidota</taxon>
        <taxon>Flavobacteriia</taxon>
        <taxon>Flavobacteriales</taxon>
        <taxon>Flavobacteriaceae</taxon>
        <taxon>Tenacibaculum</taxon>
    </lineage>
</organism>